<reference evidence="3" key="2">
    <citation type="submission" date="2015-04" db="EMBL/GenBank/DDBJ databases">
        <title>A butyrogenic pathway from the amino acid lysine in a human gut commensal.</title>
        <authorList>
            <person name="de Vos W.M."/>
            <person name="Bui N.T.P."/>
            <person name="Plugge C.M."/>
            <person name="Ritari J."/>
        </authorList>
    </citation>
    <scope>NUCLEOTIDE SEQUENCE [LARGE SCALE GENOMIC DNA]</scope>
    <source>
        <strain evidence="3">AF211</strain>
    </source>
</reference>
<evidence type="ECO:0008006" key="5">
    <source>
        <dbReference type="Google" id="ProtNLM"/>
    </source>
</evidence>
<evidence type="ECO:0000313" key="1">
    <source>
        <dbReference type="EMBL" id="ALP95578.1"/>
    </source>
</evidence>
<organism evidence="1 3">
    <name type="scientific">Intestinimonas butyriciproducens</name>
    <dbReference type="NCBI Taxonomy" id="1297617"/>
    <lineage>
        <taxon>Bacteria</taxon>
        <taxon>Bacillati</taxon>
        <taxon>Bacillota</taxon>
        <taxon>Clostridia</taxon>
        <taxon>Eubacteriales</taxon>
        <taxon>Intestinimonas</taxon>
    </lineage>
</organism>
<dbReference type="EMBL" id="CP011307">
    <property type="protein sequence ID" value="ALP95578.1"/>
    <property type="molecule type" value="Genomic_DNA"/>
</dbReference>
<dbReference type="EMBL" id="QEKK01000007">
    <property type="protein sequence ID" value="PVY48336.1"/>
    <property type="molecule type" value="Genomic_DNA"/>
</dbReference>
<dbReference type="Pfam" id="PF19799">
    <property type="entry name" value="DUF6282"/>
    <property type="match status" value="1"/>
</dbReference>
<dbReference type="Gene3D" id="3.20.20.140">
    <property type="entry name" value="Metal-dependent hydrolases"/>
    <property type="match status" value="1"/>
</dbReference>
<gene>
    <name evidence="2" type="ORF">C7373_10783</name>
    <name evidence="1" type="ORF">IB211_03187c</name>
</gene>
<dbReference type="AlphaFoldDB" id="A0A0S2W8A9"/>
<keyword evidence="3" id="KW-1185">Reference proteome</keyword>
<proteinExistence type="predicted"/>
<dbReference type="KEGG" id="ibu:IB211_03187c"/>
<dbReference type="Proteomes" id="UP000245778">
    <property type="component" value="Unassembled WGS sequence"/>
</dbReference>
<dbReference type="eggNOG" id="COG2355">
    <property type="taxonomic scope" value="Bacteria"/>
</dbReference>
<evidence type="ECO:0000313" key="4">
    <source>
        <dbReference type="Proteomes" id="UP000245778"/>
    </source>
</evidence>
<accession>A0A0S2W8A9</accession>
<evidence type="ECO:0000313" key="2">
    <source>
        <dbReference type="EMBL" id="PVY48336.1"/>
    </source>
</evidence>
<dbReference type="STRING" id="1297617.IB211_03187c"/>
<protein>
    <recommendedName>
        <fullName evidence="5">Cytosolic protein</fullName>
    </recommendedName>
</protein>
<name>A0A0S2W8A9_9FIRM</name>
<dbReference type="InterPro" id="IPR032466">
    <property type="entry name" value="Metal_Hydrolase"/>
</dbReference>
<dbReference type="SUPFAM" id="SSF51556">
    <property type="entry name" value="Metallo-dependent hydrolases"/>
    <property type="match status" value="1"/>
</dbReference>
<sequence>MSAFDMKGTIDIHVHAGPSVAKRKVDSGEMLLNAQAAGYRAFVTKDHYFPSMMGTDMVTKHMGDGTTQAMGCICLNNSVGGINVSAVDAACGMGAKIVFMPTVSAKNHIEHHKKTAFVGAGKMKLPEKPIYYLDEQGELLPEVVEVLNYLKEYHPEVVLGTGHGSVPEINKLIDKAVELGLPKILVNHPFFHIGATVDDMVHWADQGAYIELNAVVFNDVEPASHHLPISIAQEVLDRVGYQRIVVDSDMGQSVYKEPVSGLQTFAQVLMEKCGATEEQLRVMMIENPAKLMDIRL</sequence>
<reference evidence="2 4" key="3">
    <citation type="submission" date="2018-04" db="EMBL/GenBank/DDBJ databases">
        <title>Genomic Encyclopedia of Type Strains, Phase IV (KMG-IV): sequencing the most valuable type-strain genomes for metagenomic binning, comparative biology and taxonomic classification.</title>
        <authorList>
            <person name="Goeker M."/>
        </authorList>
    </citation>
    <scope>NUCLEOTIDE SEQUENCE [LARGE SCALE GENOMIC DNA]</scope>
    <source>
        <strain evidence="2 4">DSM 26588</strain>
    </source>
</reference>
<dbReference type="InterPro" id="IPR046249">
    <property type="entry name" value="DUF6282"/>
</dbReference>
<evidence type="ECO:0000313" key="3">
    <source>
        <dbReference type="Proteomes" id="UP000064844"/>
    </source>
</evidence>
<dbReference type="Proteomes" id="UP000064844">
    <property type="component" value="Chromosome"/>
</dbReference>
<reference evidence="1 3" key="1">
    <citation type="journal article" date="2015" name="Nat. Commun.">
        <title>Production of butyrate from lysine and the Amadori product fructoselysine by a human gut commensal.</title>
        <authorList>
            <person name="Bui T.P."/>
            <person name="Ritari J."/>
            <person name="Boeren S."/>
            <person name="de Waard P."/>
            <person name="Plugge C.M."/>
            <person name="de Vos W.M."/>
        </authorList>
    </citation>
    <scope>NUCLEOTIDE SEQUENCE [LARGE SCALE GENOMIC DNA]</scope>
    <source>
        <strain evidence="1 3">AF211</strain>
    </source>
</reference>
<dbReference type="RefSeq" id="WP_242857378.1">
    <property type="nucleotide sequence ID" value="NZ_CP011307.1"/>
</dbReference>